<evidence type="ECO:0000256" key="1">
    <source>
        <dbReference type="SAM" id="Phobius"/>
    </source>
</evidence>
<gene>
    <name evidence="2" type="ORF">OOT00_02260</name>
</gene>
<dbReference type="EMBL" id="JAPFPW010000002">
    <property type="protein sequence ID" value="MCW7752807.1"/>
    <property type="molecule type" value="Genomic_DNA"/>
</dbReference>
<keyword evidence="3" id="KW-1185">Reference proteome</keyword>
<proteinExistence type="predicted"/>
<organism evidence="2 3">
    <name type="scientific">Desulfobotulus pelophilus</name>
    <dbReference type="NCBI Taxonomy" id="2823377"/>
    <lineage>
        <taxon>Bacteria</taxon>
        <taxon>Pseudomonadati</taxon>
        <taxon>Thermodesulfobacteriota</taxon>
        <taxon>Desulfobacteria</taxon>
        <taxon>Desulfobacterales</taxon>
        <taxon>Desulfobacteraceae</taxon>
        <taxon>Desulfobotulus</taxon>
    </lineage>
</organism>
<keyword evidence="1" id="KW-1133">Transmembrane helix</keyword>
<evidence type="ECO:0000313" key="2">
    <source>
        <dbReference type="EMBL" id="MCW7752807.1"/>
    </source>
</evidence>
<dbReference type="Proteomes" id="UP001209681">
    <property type="component" value="Unassembled WGS sequence"/>
</dbReference>
<accession>A0ABT3N6Y8</accession>
<feature type="transmembrane region" description="Helical" evidence="1">
    <location>
        <begin position="48"/>
        <end position="66"/>
    </location>
</feature>
<dbReference type="RefSeq" id="WP_265423669.1">
    <property type="nucleotide sequence ID" value="NZ_JAPFPW010000002.1"/>
</dbReference>
<protein>
    <submittedName>
        <fullName evidence="2">Uncharacterized protein</fullName>
    </submittedName>
</protein>
<reference evidence="2 3" key="1">
    <citation type="submission" date="2022-11" db="EMBL/GenBank/DDBJ databases">
        <title>Desulfobotulus tamanensis H1 sp. nov. - anaerobic, alkaliphilic, sulphate reducing bacterium isolated from terrestrial mud volcano.</title>
        <authorList>
            <person name="Frolova A."/>
            <person name="Merkel A.Y."/>
            <person name="Slobodkin A.I."/>
        </authorList>
    </citation>
    <scope>NUCLEOTIDE SEQUENCE [LARGE SCALE GENOMIC DNA]</scope>
    <source>
        <strain evidence="2 3">H1</strain>
    </source>
</reference>
<comment type="caution">
    <text evidence="2">The sequence shown here is derived from an EMBL/GenBank/DDBJ whole genome shotgun (WGS) entry which is preliminary data.</text>
</comment>
<name>A0ABT3N6Y8_9BACT</name>
<feature type="transmembrane region" description="Helical" evidence="1">
    <location>
        <begin position="20"/>
        <end position="42"/>
    </location>
</feature>
<feature type="transmembrane region" description="Helical" evidence="1">
    <location>
        <begin position="113"/>
        <end position="130"/>
    </location>
</feature>
<evidence type="ECO:0000313" key="3">
    <source>
        <dbReference type="Proteomes" id="UP001209681"/>
    </source>
</evidence>
<keyword evidence="1" id="KW-0812">Transmembrane</keyword>
<keyword evidence="1" id="KW-0472">Membrane</keyword>
<sequence length="132" mass="15694">MTADNPEVPRTLPMVLIDSFFALGLFSALMFRILIVFTQWQVQWFRPVWYAGVMGYVLFFGFRYYISRKRRRVIADFCLGDKLEKDLPLSADDRGALLYLVNSIRKSRENMNYLFIFVLSCLAVFLDLWMHW</sequence>